<evidence type="ECO:0000256" key="1">
    <source>
        <dbReference type="SAM" id="Phobius"/>
    </source>
</evidence>
<keyword evidence="1" id="KW-1133">Transmembrane helix</keyword>
<organism evidence="2 3">
    <name type="scientific">Sphingobacterium haloxyli</name>
    <dbReference type="NCBI Taxonomy" id="2100533"/>
    <lineage>
        <taxon>Bacteria</taxon>
        <taxon>Pseudomonadati</taxon>
        <taxon>Bacteroidota</taxon>
        <taxon>Sphingobacteriia</taxon>
        <taxon>Sphingobacteriales</taxon>
        <taxon>Sphingobacteriaceae</taxon>
        <taxon>Sphingobacterium</taxon>
    </lineage>
</organism>
<dbReference type="RefSeq" id="WP_105717826.1">
    <property type="nucleotide sequence ID" value="NZ_PVBQ01000013.1"/>
</dbReference>
<accession>A0A2S9J119</accession>
<evidence type="ECO:0000313" key="2">
    <source>
        <dbReference type="EMBL" id="PRD46471.1"/>
    </source>
</evidence>
<comment type="caution">
    <text evidence="2">The sequence shown here is derived from an EMBL/GenBank/DDBJ whole genome shotgun (WGS) entry which is preliminary data.</text>
</comment>
<name>A0A2S9J119_9SPHI</name>
<gene>
    <name evidence="2" type="ORF">C5745_14990</name>
</gene>
<protein>
    <submittedName>
        <fullName evidence="2">Uncharacterized protein</fullName>
    </submittedName>
</protein>
<sequence>MENQVEKNANVNPTAIILLLGTVFFALMAVIASGTILGVITGAIVGLVIAIIFVNFILPHKPHDR</sequence>
<feature type="transmembrane region" description="Helical" evidence="1">
    <location>
        <begin position="37"/>
        <end position="58"/>
    </location>
</feature>
<dbReference type="AlphaFoldDB" id="A0A2S9J119"/>
<keyword evidence="3" id="KW-1185">Reference proteome</keyword>
<keyword evidence="1" id="KW-0812">Transmembrane</keyword>
<proteinExistence type="predicted"/>
<dbReference type="EMBL" id="PVBQ01000013">
    <property type="protein sequence ID" value="PRD46471.1"/>
    <property type="molecule type" value="Genomic_DNA"/>
</dbReference>
<keyword evidence="1" id="KW-0472">Membrane</keyword>
<dbReference type="OrthoDB" id="714299at2"/>
<feature type="transmembrane region" description="Helical" evidence="1">
    <location>
        <begin position="12"/>
        <end position="31"/>
    </location>
</feature>
<evidence type="ECO:0000313" key="3">
    <source>
        <dbReference type="Proteomes" id="UP000239711"/>
    </source>
</evidence>
<dbReference type="Proteomes" id="UP000239711">
    <property type="component" value="Unassembled WGS sequence"/>
</dbReference>
<reference evidence="2 3" key="1">
    <citation type="submission" date="2018-02" db="EMBL/GenBank/DDBJ databases">
        <title>The draft genome of Sphingobacterium sp. 5JN-11.</title>
        <authorList>
            <person name="Liu L."/>
            <person name="Li L."/>
            <person name="Liang L."/>
            <person name="Zhang X."/>
            <person name="Wang T."/>
        </authorList>
    </citation>
    <scope>NUCLEOTIDE SEQUENCE [LARGE SCALE GENOMIC DNA]</scope>
    <source>
        <strain evidence="2 3">5JN-11</strain>
    </source>
</reference>